<dbReference type="EMBL" id="HBIV01040226">
    <property type="protein sequence ID" value="CAE0676717.1"/>
    <property type="molecule type" value="Transcribed_RNA"/>
</dbReference>
<accession>A0A7S3Z9W5</accession>
<sequence length="248" mass="27411">MGDAWKDAFSTVCSGDIASQRDAFLKRFTLQFSKQELEAKEVVKLGYAAADMFIEKSKSGNGKSLQYAGVEFGDVYTEFCGENMTFVQRKKTFAPFDLDNNGLIDLAEFLLYFYRDKIVAAYKDRHGVSEVDNEAEALMKEMNETAMYIDPKLDSAVLGLANLAASYEASVEAAKKEAQEGGGVKKVQLGGNLKKLETKYEEDKKGFISEDAIAKKKGQVAKKAEAIVGEMKAILDKEDEDARGPQKK</sequence>
<gene>
    <name evidence="2" type="ORF">LGLO00237_LOCUS28495</name>
</gene>
<dbReference type="InterPro" id="IPR011992">
    <property type="entry name" value="EF-hand-dom_pair"/>
</dbReference>
<dbReference type="SUPFAM" id="SSF47473">
    <property type="entry name" value="EF-hand"/>
    <property type="match status" value="1"/>
</dbReference>
<dbReference type="AlphaFoldDB" id="A0A7S3Z9W5"/>
<reference evidence="2" key="1">
    <citation type="submission" date="2021-01" db="EMBL/GenBank/DDBJ databases">
        <authorList>
            <person name="Corre E."/>
            <person name="Pelletier E."/>
            <person name="Niang G."/>
            <person name="Scheremetjew M."/>
            <person name="Finn R."/>
            <person name="Kale V."/>
            <person name="Holt S."/>
            <person name="Cochrane G."/>
            <person name="Meng A."/>
            <person name="Brown T."/>
            <person name="Cohen L."/>
        </authorList>
    </citation>
    <scope>NUCLEOTIDE SEQUENCE</scope>
    <source>
        <strain evidence="2">CCCM811</strain>
    </source>
</reference>
<dbReference type="InterPro" id="IPR018247">
    <property type="entry name" value="EF_Hand_1_Ca_BS"/>
</dbReference>
<evidence type="ECO:0000256" key="1">
    <source>
        <dbReference type="ARBA" id="ARBA00022837"/>
    </source>
</evidence>
<proteinExistence type="predicted"/>
<organism evidence="2">
    <name type="scientific">Lotharella globosa</name>
    <dbReference type="NCBI Taxonomy" id="91324"/>
    <lineage>
        <taxon>Eukaryota</taxon>
        <taxon>Sar</taxon>
        <taxon>Rhizaria</taxon>
        <taxon>Cercozoa</taxon>
        <taxon>Chlorarachniophyceae</taxon>
        <taxon>Lotharella</taxon>
    </lineage>
</organism>
<evidence type="ECO:0000313" key="2">
    <source>
        <dbReference type="EMBL" id="CAE0676717.1"/>
    </source>
</evidence>
<keyword evidence="1" id="KW-0106">Calcium</keyword>
<protein>
    <recommendedName>
        <fullName evidence="3">EF-hand domain-containing protein</fullName>
    </recommendedName>
</protein>
<dbReference type="PROSITE" id="PS00018">
    <property type="entry name" value="EF_HAND_1"/>
    <property type="match status" value="1"/>
</dbReference>
<name>A0A7S3Z9W5_9EUKA</name>
<evidence type="ECO:0008006" key="3">
    <source>
        <dbReference type="Google" id="ProtNLM"/>
    </source>
</evidence>